<dbReference type="AlphaFoldDB" id="A0A0M3I7H7"/>
<keyword evidence="1" id="KW-1185">Reference proteome</keyword>
<organism evidence="1 2">
    <name type="scientific">Ascaris lumbricoides</name>
    <name type="common">Giant roundworm</name>
    <dbReference type="NCBI Taxonomy" id="6252"/>
    <lineage>
        <taxon>Eukaryota</taxon>
        <taxon>Metazoa</taxon>
        <taxon>Ecdysozoa</taxon>
        <taxon>Nematoda</taxon>
        <taxon>Chromadorea</taxon>
        <taxon>Rhabditida</taxon>
        <taxon>Spirurina</taxon>
        <taxon>Ascaridomorpha</taxon>
        <taxon>Ascaridoidea</taxon>
        <taxon>Ascarididae</taxon>
        <taxon>Ascaris</taxon>
    </lineage>
</organism>
<proteinExistence type="predicted"/>
<name>A0A0M3I7H7_ASCLU</name>
<sequence>MNASSFKILFFTFFSWEFLSNSLSLGCSGASLVILLEQFPKVVSVTSSILKGEMSINCSYACSMQSCLPILVYQCNSVSTLFCTRILF</sequence>
<protein>
    <submittedName>
        <fullName evidence="2">Secreted protein</fullName>
    </submittedName>
</protein>
<dbReference type="Proteomes" id="UP000036681">
    <property type="component" value="Unplaced"/>
</dbReference>
<reference evidence="2" key="1">
    <citation type="submission" date="2017-02" db="UniProtKB">
        <authorList>
            <consortium name="WormBaseParasite"/>
        </authorList>
    </citation>
    <scope>IDENTIFICATION</scope>
</reference>
<evidence type="ECO:0000313" key="1">
    <source>
        <dbReference type="Proteomes" id="UP000036681"/>
    </source>
</evidence>
<evidence type="ECO:0000313" key="2">
    <source>
        <dbReference type="WBParaSite" id="ALUE_0001314301-mRNA-1"/>
    </source>
</evidence>
<accession>A0A0M3I7H7</accession>
<dbReference type="WBParaSite" id="ALUE_0001314301-mRNA-1">
    <property type="protein sequence ID" value="ALUE_0001314301-mRNA-1"/>
    <property type="gene ID" value="ALUE_0001314301"/>
</dbReference>